<keyword evidence="1" id="KW-0732">Signal</keyword>
<dbReference type="Gene3D" id="2.60.120.620">
    <property type="entry name" value="q2cbj1_9rhob like domain"/>
    <property type="match status" value="1"/>
</dbReference>
<organism evidence="2">
    <name type="scientific">Pyramimonas obovata</name>
    <dbReference type="NCBI Taxonomy" id="1411642"/>
    <lineage>
        <taxon>Eukaryota</taxon>
        <taxon>Viridiplantae</taxon>
        <taxon>Chlorophyta</taxon>
        <taxon>Pyramimonadophyceae</taxon>
        <taxon>Pyramimonadales</taxon>
        <taxon>Pyramimonadaceae</taxon>
        <taxon>Pyramimonas</taxon>
        <taxon>Pyramimonas incertae sedis</taxon>
    </lineage>
</organism>
<name>A0A7S0RPB1_9CHLO</name>
<dbReference type="AlphaFoldDB" id="A0A7S0RPB1"/>
<reference evidence="2" key="1">
    <citation type="submission" date="2021-01" db="EMBL/GenBank/DDBJ databases">
        <authorList>
            <person name="Corre E."/>
            <person name="Pelletier E."/>
            <person name="Niang G."/>
            <person name="Scheremetjew M."/>
            <person name="Finn R."/>
            <person name="Kale V."/>
            <person name="Holt S."/>
            <person name="Cochrane G."/>
            <person name="Meng A."/>
            <person name="Brown T."/>
            <person name="Cohen L."/>
        </authorList>
    </citation>
    <scope>NUCLEOTIDE SEQUENCE</scope>
    <source>
        <strain evidence="2">CCMP722</strain>
    </source>
</reference>
<feature type="chain" id="PRO_5031493358" description="Prolyl 4-hydroxylase alpha subunit Fe(2+) 2OG dioxygenase domain-containing protein" evidence="1">
    <location>
        <begin position="25"/>
        <end position="249"/>
    </location>
</feature>
<evidence type="ECO:0000256" key="1">
    <source>
        <dbReference type="SAM" id="SignalP"/>
    </source>
</evidence>
<evidence type="ECO:0000313" key="2">
    <source>
        <dbReference type="EMBL" id="CAD8682572.1"/>
    </source>
</evidence>
<dbReference type="EMBL" id="HBFA01031771">
    <property type="protein sequence ID" value="CAD8682572.1"/>
    <property type="molecule type" value="Transcribed_RNA"/>
</dbReference>
<proteinExistence type="predicted"/>
<evidence type="ECO:0008006" key="3">
    <source>
        <dbReference type="Google" id="ProtNLM"/>
    </source>
</evidence>
<sequence>MITAVNRAAVVLFCVLALCGSTNGELMSFNTTALQMLMVKKTPFPHIVVKQFVPPDVLAAVNRDFPPSLAAKVQLHAEGGHKKNLEEAELAKRGEIFGAFKQLLNDARSNELRSIFAQKLGINLRKAFTRITLRGYCDPCQGKIHVDAKIKLVSWLIYLEEEPLKGEHEAGNLRLLTGPELKDTVEVVPSSKGTLLAFKNSMWPKHGWHGFYPYTGPRRAIQVNYQTELIIPGQKKAPPKKRGRRRYYY</sequence>
<feature type="signal peptide" evidence="1">
    <location>
        <begin position="1"/>
        <end position="24"/>
    </location>
</feature>
<protein>
    <recommendedName>
        <fullName evidence="3">Prolyl 4-hydroxylase alpha subunit Fe(2+) 2OG dioxygenase domain-containing protein</fullName>
    </recommendedName>
</protein>
<accession>A0A7S0RPB1</accession>
<gene>
    <name evidence="2" type="ORF">POBO1169_LOCUS15979</name>
</gene>